<name>A0A5N5Q5L4_PANHP</name>
<keyword evidence="3" id="KW-1185">Reference proteome</keyword>
<gene>
    <name evidence="2" type="ORF">PHYPO_G00002790</name>
</gene>
<reference evidence="2 3" key="1">
    <citation type="submission" date="2019-06" db="EMBL/GenBank/DDBJ databases">
        <title>A chromosome-scale genome assembly of the striped catfish, Pangasianodon hypophthalmus.</title>
        <authorList>
            <person name="Wen M."/>
            <person name="Zahm M."/>
            <person name="Roques C."/>
            <person name="Cabau C."/>
            <person name="Klopp C."/>
            <person name="Donnadieu C."/>
            <person name="Jouanno E."/>
            <person name="Avarre J.-C."/>
            <person name="Campet M."/>
            <person name="Ha T.T.T."/>
            <person name="Dugue R."/>
            <person name="Lampietro C."/>
            <person name="Louis A."/>
            <person name="Herpin A."/>
            <person name="Echchiki A."/>
            <person name="Berthelot C."/>
            <person name="Parey E."/>
            <person name="Roest-Crollius H."/>
            <person name="Braasch I."/>
            <person name="Postlethwait J."/>
            <person name="Bobe J."/>
            <person name="Montfort J."/>
            <person name="Bouchez O."/>
            <person name="Begum T."/>
            <person name="Schartl M."/>
            <person name="Guiguen Y."/>
        </authorList>
    </citation>
    <scope>NUCLEOTIDE SEQUENCE [LARGE SCALE GENOMIC DNA]</scope>
    <source>
        <strain evidence="2 3">Indonesia</strain>
        <tissue evidence="2">Blood</tissue>
    </source>
</reference>
<comment type="caution">
    <text evidence="2">The sequence shown here is derived from an EMBL/GenBank/DDBJ whole genome shotgun (WGS) entry which is preliminary data.</text>
</comment>
<keyword evidence="1" id="KW-0732">Signal</keyword>
<dbReference type="EMBL" id="VFJC01000002">
    <property type="protein sequence ID" value="KAB5586531.1"/>
    <property type="molecule type" value="Genomic_DNA"/>
</dbReference>
<proteinExistence type="predicted"/>
<dbReference type="AlphaFoldDB" id="A0A5N5Q5L4"/>
<accession>A0A5N5Q5L4</accession>
<protein>
    <submittedName>
        <fullName evidence="2">Uncharacterized protein</fullName>
    </submittedName>
</protein>
<evidence type="ECO:0000256" key="1">
    <source>
        <dbReference type="SAM" id="SignalP"/>
    </source>
</evidence>
<dbReference type="Proteomes" id="UP000327468">
    <property type="component" value="Chromosome 1"/>
</dbReference>
<sequence>MIVLWSCLNNFAICSVLVIASNEDQRSLWRAGVLRPIDFILSRIKPSSSLQRKLLNSSEGHSYSIYIYMKKKTSTPCFSQDSTFPYMLILLFKEALLT</sequence>
<organism evidence="2 3">
    <name type="scientific">Pangasianodon hypophthalmus</name>
    <name type="common">Striped catfish</name>
    <name type="synonym">Helicophagus hypophthalmus</name>
    <dbReference type="NCBI Taxonomy" id="310915"/>
    <lineage>
        <taxon>Eukaryota</taxon>
        <taxon>Metazoa</taxon>
        <taxon>Chordata</taxon>
        <taxon>Craniata</taxon>
        <taxon>Vertebrata</taxon>
        <taxon>Euteleostomi</taxon>
        <taxon>Actinopterygii</taxon>
        <taxon>Neopterygii</taxon>
        <taxon>Teleostei</taxon>
        <taxon>Ostariophysi</taxon>
        <taxon>Siluriformes</taxon>
        <taxon>Pangasiidae</taxon>
        <taxon>Pangasianodon</taxon>
    </lineage>
</organism>
<feature type="signal peptide" evidence="1">
    <location>
        <begin position="1"/>
        <end position="20"/>
    </location>
</feature>
<evidence type="ECO:0000313" key="2">
    <source>
        <dbReference type="EMBL" id="KAB5586531.1"/>
    </source>
</evidence>
<evidence type="ECO:0000313" key="3">
    <source>
        <dbReference type="Proteomes" id="UP000327468"/>
    </source>
</evidence>
<feature type="chain" id="PRO_5024401215" evidence="1">
    <location>
        <begin position="21"/>
        <end position="98"/>
    </location>
</feature>